<dbReference type="InterPro" id="IPR036390">
    <property type="entry name" value="WH_DNA-bd_sf"/>
</dbReference>
<evidence type="ECO:0000313" key="7">
    <source>
        <dbReference type="EMBL" id="RJL35885.1"/>
    </source>
</evidence>
<dbReference type="GO" id="GO:0008171">
    <property type="term" value="F:O-methyltransferase activity"/>
    <property type="evidence" value="ECO:0007669"/>
    <property type="project" value="InterPro"/>
</dbReference>
<evidence type="ECO:0000256" key="3">
    <source>
        <dbReference type="ARBA" id="ARBA00022691"/>
    </source>
</evidence>
<dbReference type="PANTHER" id="PTHR43712:SF2">
    <property type="entry name" value="O-METHYLTRANSFERASE CICE"/>
    <property type="match status" value="1"/>
</dbReference>
<dbReference type="CDD" id="cd02440">
    <property type="entry name" value="AdoMet_MTases"/>
    <property type="match status" value="1"/>
</dbReference>
<evidence type="ECO:0000256" key="4">
    <source>
        <dbReference type="PIRSR" id="PIRSR005739-1"/>
    </source>
</evidence>
<dbReference type="Gene3D" id="3.40.50.150">
    <property type="entry name" value="Vaccinia Virus protein VP39"/>
    <property type="match status" value="1"/>
</dbReference>
<dbReference type="InterPro" id="IPR001077">
    <property type="entry name" value="COMT_C"/>
</dbReference>
<keyword evidence="1 7" id="KW-0489">Methyltransferase</keyword>
<feature type="domain" description="O-methyltransferase dimerisation" evidence="6">
    <location>
        <begin position="22"/>
        <end position="94"/>
    </location>
</feature>
<organism evidence="7 8">
    <name type="scientific">Bailinhaonella thermotolerans</name>
    <dbReference type="NCBI Taxonomy" id="1070861"/>
    <lineage>
        <taxon>Bacteria</taxon>
        <taxon>Bacillati</taxon>
        <taxon>Actinomycetota</taxon>
        <taxon>Actinomycetes</taxon>
        <taxon>Streptosporangiales</taxon>
        <taxon>Streptosporangiaceae</taxon>
        <taxon>Bailinhaonella</taxon>
    </lineage>
</organism>
<evidence type="ECO:0000259" key="5">
    <source>
        <dbReference type="Pfam" id="PF00891"/>
    </source>
</evidence>
<keyword evidence="2 7" id="KW-0808">Transferase</keyword>
<dbReference type="PIRSF" id="PIRSF005739">
    <property type="entry name" value="O-mtase"/>
    <property type="match status" value="1"/>
</dbReference>
<dbReference type="Pfam" id="PF08100">
    <property type="entry name" value="Dimerisation"/>
    <property type="match status" value="1"/>
</dbReference>
<name>A0A3A4B2C3_9ACTN</name>
<dbReference type="SUPFAM" id="SSF46785">
    <property type="entry name" value="Winged helix' DNA-binding domain"/>
    <property type="match status" value="1"/>
</dbReference>
<dbReference type="EMBL" id="QZEY01000001">
    <property type="protein sequence ID" value="RJL35885.1"/>
    <property type="molecule type" value="Genomic_DNA"/>
</dbReference>
<accession>A0A3A4B2C3</accession>
<proteinExistence type="predicted"/>
<feature type="active site" description="Proton acceptor" evidence="4">
    <location>
        <position position="253"/>
    </location>
</feature>
<dbReference type="Proteomes" id="UP000265768">
    <property type="component" value="Unassembled WGS sequence"/>
</dbReference>
<dbReference type="Gene3D" id="1.10.10.10">
    <property type="entry name" value="Winged helix-like DNA-binding domain superfamily/Winged helix DNA-binding domain"/>
    <property type="match status" value="1"/>
</dbReference>
<dbReference type="PANTHER" id="PTHR43712">
    <property type="entry name" value="PUTATIVE (AFU_ORTHOLOGUE AFUA_4G14580)-RELATED"/>
    <property type="match status" value="1"/>
</dbReference>
<gene>
    <name evidence="7" type="ORF">D5H75_03700</name>
</gene>
<evidence type="ECO:0000256" key="2">
    <source>
        <dbReference type="ARBA" id="ARBA00022679"/>
    </source>
</evidence>
<dbReference type="InterPro" id="IPR012967">
    <property type="entry name" value="COMT_dimerisation"/>
</dbReference>
<dbReference type="RefSeq" id="WP_119924858.1">
    <property type="nucleotide sequence ID" value="NZ_QZEY01000001.1"/>
</dbReference>
<dbReference type="InterPro" id="IPR016461">
    <property type="entry name" value="COMT-like"/>
</dbReference>
<dbReference type="SUPFAM" id="SSF53335">
    <property type="entry name" value="S-adenosyl-L-methionine-dependent methyltransferases"/>
    <property type="match status" value="1"/>
</dbReference>
<dbReference type="Pfam" id="PF00891">
    <property type="entry name" value="Methyltransf_2"/>
    <property type="match status" value="1"/>
</dbReference>
<evidence type="ECO:0000313" key="8">
    <source>
        <dbReference type="Proteomes" id="UP000265768"/>
    </source>
</evidence>
<comment type="caution">
    <text evidence="7">The sequence shown here is derived from an EMBL/GenBank/DDBJ whole genome shotgun (WGS) entry which is preliminary data.</text>
</comment>
<sequence>MTDWESAAREADTARSIIRLNTAYTHSKLLQSAVEVGVFPLLDGTRLTAGEIAARLSLHPRLTPDFLDALHGLGLLAREDGRYTDSPAASAYLVPGRPHYLGGTIAKHGAQHYAMWDRLAEALRDGEVKCRPELRGEDGFHRLYADPDRARGFLDHMDSINGFIAVAISRLLDWSAHASFVDVGGARGNLAAILAAAHPGLRGTVFDLPPLEPFFDELVGARGLAERVRFHGGDFFTGPIPAADVVIVGHTLHDWPVRDRVEVVGRAAEAVRPGGRLLVYDPMLADERTEVDKLVQSLMCALMREGASEYTVAEVRSWAERAGLRFEHAVPLPTLGNDVVTVFAKD</sequence>
<reference evidence="7 8" key="1">
    <citation type="submission" date="2018-09" db="EMBL/GenBank/DDBJ databases">
        <title>YIM 75507 draft genome.</title>
        <authorList>
            <person name="Tang S."/>
            <person name="Feng Y."/>
        </authorList>
    </citation>
    <scope>NUCLEOTIDE SEQUENCE [LARGE SCALE GENOMIC DNA]</scope>
    <source>
        <strain evidence="7 8">YIM 75507</strain>
    </source>
</reference>
<evidence type="ECO:0000259" key="6">
    <source>
        <dbReference type="Pfam" id="PF08100"/>
    </source>
</evidence>
<keyword evidence="3" id="KW-0949">S-adenosyl-L-methionine</keyword>
<dbReference type="OrthoDB" id="582216at2"/>
<dbReference type="GO" id="GO:0032259">
    <property type="term" value="P:methylation"/>
    <property type="evidence" value="ECO:0007669"/>
    <property type="project" value="UniProtKB-KW"/>
</dbReference>
<protein>
    <submittedName>
        <fullName evidence="7">Methyltransferase</fullName>
    </submittedName>
</protein>
<dbReference type="PROSITE" id="PS51683">
    <property type="entry name" value="SAM_OMT_II"/>
    <property type="match status" value="1"/>
</dbReference>
<dbReference type="GO" id="GO:0046983">
    <property type="term" value="F:protein dimerization activity"/>
    <property type="evidence" value="ECO:0007669"/>
    <property type="project" value="InterPro"/>
</dbReference>
<evidence type="ECO:0000256" key="1">
    <source>
        <dbReference type="ARBA" id="ARBA00022603"/>
    </source>
</evidence>
<feature type="domain" description="O-methyltransferase C-terminal" evidence="5">
    <location>
        <begin position="116"/>
        <end position="324"/>
    </location>
</feature>
<dbReference type="InterPro" id="IPR029063">
    <property type="entry name" value="SAM-dependent_MTases_sf"/>
</dbReference>
<dbReference type="AlphaFoldDB" id="A0A3A4B2C3"/>
<keyword evidence="8" id="KW-1185">Reference proteome</keyword>
<dbReference type="InterPro" id="IPR036388">
    <property type="entry name" value="WH-like_DNA-bd_sf"/>
</dbReference>